<dbReference type="GO" id="GO:0000470">
    <property type="term" value="P:maturation of LSU-rRNA"/>
    <property type="evidence" value="ECO:0007669"/>
    <property type="project" value="TreeGrafter"/>
</dbReference>
<protein>
    <recommendedName>
        <fullName evidence="5">RRP15-like protein</fullName>
    </recommendedName>
</protein>
<reference evidence="3" key="2">
    <citation type="submission" date="2021-12" db="EMBL/GenBank/DDBJ databases">
        <title>Resequencing data analysis of finger millet.</title>
        <authorList>
            <person name="Hatakeyama M."/>
            <person name="Aluri S."/>
            <person name="Balachadran M.T."/>
            <person name="Sivarajan S.R."/>
            <person name="Poveda L."/>
            <person name="Shimizu-Inatsugi R."/>
            <person name="Schlapbach R."/>
            <person name="Sreeman S.M."/>
            <person name="Shimizu K.K."/>
        </authorList>
    </citation>
    <scope>NUCLEOTIDE SEQUENCE</scope>
</reference>
<evidence type="ECO:0000256" key="2">
    <source>
        <dbReference type="SAM" id="MobiDB-lite"/>
    </source>
</evidence>
<evidence type="ECO:0000313" key="4">
    <source>
        <dbReference type="Proteomes" id="UP001054889"/>
    </source>
</evidence>
<proteinExistence type="inferred from homology"/>
<feature type="region of interest" description="Disordered" evidence="2">
    <location>
        <begin position="1"/>
        <end position="130"/>
    </location>
</feature>
<name>A0AAV5DJS6_ELECO</name>
<accession>A0AAV5DJS6</accession>
<feature type="compositionally biased region" description="Basic and acidic residues" evidence="2">
    <location>
        <begin position="81"/>
        <end position="97"/>
    </location>
</feature>
<sequence>MAAAGPQAVSAPPSAAAPNSGKRKRAAKGKGGKSKKKKLARSDEPIRRRANKPSAKFLKLLKKRARDYNSDDDEEEGEEGEQQRGQRERPPRRRNDDHDDDEEGDLSGDDDEEAASSSGDEAGGGGGVTRFEEGCRAFRVAFQKIMSKKLPDDPLGPILSAHKKLVAAKLAEEVDERKPKSEARKEKRAAAEKGHVLPKDHLETHDKELIKIATQGVVRLFNAVSKAQKPRNDLNPSSTRDAKAV</sequence>
<comment type="caution">
    <text evidence="3">The sequence shown here is derived from an EMBL/GenBank/DDBJ whole genome shotgun (WGS) entry which is preliminary data.</text>
</comment>
<dbReference type="GO" id="GO:0030687">
    <property type="term" value="C:preribosome, large subunit precursor"/>
    <property type="evidence" value="ECO:0007669"/>
    <property type="project" value="TreeGrafter"/>
</dbReference>
<evidence type="ECO:0000313" key="3">
    <source>
        <dbReference type="EMBL" id="GJN10552.1"/>
    </source>
</evidence>
<dbReference type="EMBL" id="BQKI01000017">
    <property type="protein sequence ID" value="GJN10552.1"/>
    <property type="molecule type" value="Genomic_DNA"/>
</dbReference>
<organism evidence="3 4">
    <name type="scientific">Eleusine coracana subsp. coracana</name>
    <dbReference type="NCBI Taxonomy" id="191504"/>
    <lineage>
        <taxon>Eukaryota</taxon>
        <taxon>Viridiplantae</taxon>
        <taxon>Streptophyta</taxon>
        <taxon>Embryophyta</taxon>
        <taxon>Tracheophyta</taxon>
        <taxon>Spermatophyta</taxon>
        <taxon>Magnoliopsida</taxon>
        <taxon>Liliopsida</taxon>
        <taxon>Poales</taxon>
        <taxon>Poaceae</taxon>
        <taxon>PACMAD clade</taxon>
        <taxon>Chloridoideae</taxon>
        <taxon>Cynodonteae</taxon>
        <taxon>Eleusininae</taxon>
        <taxon>Eleusine</taxon>
    </lineage>
</organism>
<reference evidence="3" key="1">
    <citation type="journal article" date="2018" name="DNA Res.">
        <title>Multiple hybrid de novo genome assembly of finger millet, an orphan allotetraploid crop.</title>
        <authorList>
            <person name="Hatakeyama M."/>
            <person name="Aluri S."/>
            <person name="Balachadran M.T."/>
            <person name="Sivarajan S.R."/>
            <person name="Patrignani A."/>
            <person name="Gruter S."/>
            <person name="Poveda L."/>
            <person name="Shimizu-Inatsugi R."/>
            <person name="Baeten J."/>
            <person name="Francoijs K.J."/>
            <person name="Nataraja K.N."/>
            <person name="Reddy Y.A.N."/>
            <person name="Phadnis S."/>
            <person name="Ravikumar R.L."/>
            <person name="Schlapbach R."/>
            <person name="Sreeman S.M."/>
            <person name="Shimizu K.K."/>
        </authorList>
    </citation>
    <scope>NUCLEOTIDE SEQUENCE</scope>
</reference>
<dbReference type="PANTHER" id="PTHR13245">
    <property type="entry name" value="RRP15-LIKE PROTEIN"/>
    <property type="match status" value="1"/>
</dbReference>
<dbReference type="AlphaFoldDB" id="A0AAV5DJS6"/>
<evidence type="ECO:0000256" key="1">
    <source>
        <dbReference type="ARBA" id="ARBA00007462"/>
    </source>
</evidence>
<feature type="compositionally biased region" description="Low complexity" evidence="2">
    <location>
        <begin position="1"/>
        <end position="20"/>
    </location>
</feature>
<evidence type="ECO:0008006" key="5">
    <source>
        <dbReference type="Google" id="ProtNLM"/>
    </source>
</evidence>
<gene>
    <name evidence="3" type="primary">ga28654</name>
    <name evidence="3" type="ORF">PR202_ga28654</name>
</gene>
<feature type="compositionally biased region" description="Acidic residues" evidence="2">
    <location>
        <begin position="98"/>
        <end position="114"/>
    </location>
</feature>
<dbReference type="GO" id="GO:0000460">
    <property type="term" value="P:maturation of 5.8S rRNA"/>
    <property type="evidence" value="ECO:0007669"/>
    <property type="project" value="TreeGrafter"/>
</dbReference>
<dbReference type="InterPro" id="IPR012459">
    <property type="entry name" value="Rrp15"/>
</dbReference>
<feature type="region of interest" description="Disordered" evidence="2">
    <location>
        <begin position="172"/>
        <end position="202"/>
    </location>
</feature>
<dbReference type="PANTHER" id="PTHR13245:SF14">
    <property type="entry name" value="RRP15-LIKE PROTEIN"/>
    <property type="match status" value="1"/>
</dbReference>
<dbReference type="Pfam" id="PF07890">
    <property type="entry name" value="Rrp15p"/>
    <property type="match status" value="1"/>
</dbReference>
<comment type="similarity">
    <text evidence="1">Belongs to the RRP15 family.</text>
</comment>
<dbReference type="Proteomes" id="UP001054889">
    <property type="component" value="Unassembled WGS sequence"/>
</dbReference>
<feature type="region of interest" description="Disordered" evidence="2">
    <location>
        <begin position="225"/>
        <end position="245"/>
    </location>
</feature>
<feature type="compositionally biased region" description="Acidic residues" evidence="2">
    <location>
        <begin position="70"/>
        <end position="80"/>
    </location>
</feature>
<feature type="compositionally biased region" description="Basic residues" evidence="2">
    <location>
        <begin position="21"/>
        <end position="39"/>
    </location>
</feature>
<keyword evidence="4" id="KW-1185">Reference proteome</keyword>